<dbReference type="Pfam" id="PF14309">
    <property type="entry name" value="DUF4378"/>
    <property type="match status" value="1"/>
</dbReference>
<gene>
    <name evidence="3" type="ORF">V6N11_035828</name>
</gene>
<evidence type="ECO:0000256" key="1">
    <source>
        <dbReference type="SAM" id="MobiDB-lite"/>
    </source>
</evidence>
<organism evidence="3 4">
    <name type="scientific">Hibiscus sabdariffa</name>
    <name type="common">roselle</name>
    <dbReference type="NCBI Taxonomy" id="183260"/>
    <lineage>
        <taxon>Eukaryota</taxon>
        <taxon>Viridiplantae</taxon>
        <taxon>Streptophyta</taxon>
        <taxon>Embryophyta</taxon>
        <taxon>Tracheophyta</taxon>
        <taxon>Spermatophyta</taxon>
        <taxon>Magnoliopsida</taxon>
        <taxon>eudicotyledons</taxon>
        <taxon>Gunneridae</taxon>
        <taxon>Pentapetalae</taxon>
        <taxon>rosids</taxon>
        <taxon>malvids</taxon>
        <taxon>Malvales</taxon>
        <taxon>Malvaceae</taxon>
        <taxon>Malvoideae</taxon>
        <taxon>Hibiscus</taxon>
    </lineage>
</organism>
<feature type="domain" description="DUF4378" evidence="2">
    <location>
        <begin position="27"/>
        <end position="197"/>
    </location>
</feature>
<dbReference type="InterPro" id="IPR033334">
    <property type="entry name" value="LNG1/2"/>
</dbReference>
<dbReference type="Proteomes" id="UP001396334">
    <property type="component" value="Unassembled WGS sequence"/>
</dbReference>
<reference evidence="3 4" key="1">
    <citation type="journal article" date="2024" name="G3 (Bethesda)">
        <title>Genome assembly of Hibiscus sabdariffa L. provides insights into metabolisms of medicinal natural products.</title>
        <authorList>
            <person name="Kim T."/>
        </authorList>
    </citation>
    <scope>NUCLEOTIDE SEQUENCE [LARGE SCALE GENOMIC DNA]</scope>
    <source>
        <strain evidence="3">TK-2024</strain>
        <tissue evidence="3">Old leaves</tissue>
    </source>
</reference>
<feature type="region of interest" description="Disordered" evidence="1">
    <location>
        <begin position="254"/>
        <end position="289"/>
    </location>
</feature>
<dbReference type="PANTHER" id="PTHR31680">
    <property type="entry name" value="LONGIFOLIA PROTEIN"/>
    <property type="match status" value="1"/>
</dbReference>
<protein>
    <recommendedName>
        <fullName evidence="2">DUF4378 domain-containing protein</fullName>
    </recommendedName>
</protein>
<evidence type="ECO:0000313" key="4">
    <source>
        <dbReference type="Proteomes" id="UP001396334"/>
    </source>
</evidence>
<evidence type="ECO:0000259" key="2">
    <source>
        <dbReference type="Pfam" id="PF14309"/>
    </source>
</evidence>
<accession>A0ABR2R8K5</accession>
<dbReference type="EMBL" id="JBBPBN010000024">
    <property type="protein sequence ID" value="KAK9009286.1"/>
    <property type="molecule type" value="Genomic_DNA"/>
</dbReference>
<sequence>MQAKGLLEREGRTNSYIASLSEHTNPDHRYISEILSASGLLLRDRASGSTTFQLHSSDHPINPELFFVLQQTKVSSLLSKEDGNSRKVWLSKPRHQKFHRKLIFDLVNAIIVGKLALVGDSAEPWINSGKLARKTLKLCMEIEQLQAKKSNSDTEEVDGLKSILWEDVMCPPESFKGGISEVVLDVERLVFKDLITETMIGEEGILKSNQQQQHRKRQLFSKKSNIEAKLMGLGPLSDSSSAGDAHVGEDNNLFLQPLRTNEPNRPTRTSNSTRSSLKDPTSPGWENPYMIMKPISSSRFLIEPTPWRHADGTQGSRKQPLKHVNVTSKTPNYFPWDYSEIDLEKTERSRIQTIWKRSQSQSS</sequence>
<feature type="compositionally biased region" description="Low complexity" evidence="1">
    <location>
        <begin position="263"/>
        <end position="275"/>
    </location>
</feature>
<proteinExistence type="predicted"/>
<dbReference type="PANTHER" id="PTHR31680:SF4">
    <property type="entry name" value="LONGIFOLIA PROTEIN"/>
    <property type="match status" value="1"/>
</dbReference>
<comment type="caution">
    <text evidence="3">The sequence shown here is derived from an EMBL/GenBank/DDBJ whole genome shotgun (WGS) entry which is preliminary data.</text>
</comment>
<dbReference type="InterPro" id="IPR025486">
    <property type="entry name" value="DUF4378"/>
</dbReference>
<keyword evidence="4" id="KW-1185">Reference proteome</keyword>
<name>A0ABR2R8K5_9ROSI</name>
<evidence type="ECO:0000313" key="3">
    <source>
        <dbReference type="EMBL" id="KAK9009286.1"/>
    </source>
</evidence>